<dbReference type="CDD" id="cd06782">
    <property type="entry name" value="cpPDZ_CPP-like"/>
    <property type="match status" value="1"/>
</dbReference>
<dbReference type="PANTHER" id="PTHR32060">
    <property type="entry name" value="TAIL-SPECIFIC PROTEASE"/>
    <property type="match status" value="1"/>
</dbReference>
<dbReference type="Pfam" id="PF03572">
    <property type="entry name" value="Peptidase_S41"/>
    <property type="match status" value="1"/>
</dbReference>
<proteinExistence type="inferred from homology"/>
<gene>
    <name evidence="7" type="ORF">NG821_02665</name>
</gene>
<dbReference type="Pfam" id="PF13180">
    <property type="entry name" value="PDZ_2"/>
    <property type="match status" value="1"/>
</dbReference>
<dbReference type="RefSeq" id="WP_252760119.1">
    <property type="nucleotide sequence ID" value="NZ_JAMXLY010000006.1"/>
</dbReference>
<keyword evidence="8" id="KW-1185">Reference proteome</keyword>
<evidence type="ECO:0000256" key="5">
    <source>
        <dbReference type="RuleBase" id="RU004404"/>
    </source>
</evidence>
<dbReference type="InterPro" id="IPR036034">
    <property type="entry name" value="PDZ_sf"/>
</dbReference>
<evidence type="ECO:0000313" key="8">
    <source>
        <dbReference type="Proteomes" id="UP001204015"/>
    </source>
</evidence>
<name>A0ABT1BVM4_9BACT</name>
<dbReference type="CDD" id="cd07560">
    <property type="entry name" value="Peptidase_S41_CPP"/>
    <property type="match status" value="1"/>
</dbReference>
<dbReference type="NCBIfam" id="TIGR00225">
    <property type="entry name" value="prc"/>
    <property type="match status" value="1"/>
</dbReference>
<dbReference type="SMART" id="SM00228">
    <property type="entry name" value="PDZ"/>
    <property type="match status" value="1"/>
</dbReference>
<dbReference type="InterPro" id="IPR001478">
    <property type="entry name" value="PDZ"/>
</dbReference>
<dbReference type="SUPFAM" id="SSF50156">
    <property type="entry name" value="PDZ domain-like"/>
    <property type="match status" value="1"/>
</dbReference>
<dbReference type="InterPro" id="IPR029045">
    <property type="entry name" value="ClpP/crotonase-like_dom_sf"/>
</dbReference>
<evidence type="ECO:0000256" key="1">
    <source>
        <dbReference type="ARBA" id="ARBA00009179"/>
    </source>
</evidence>
<dbReference type="PANTHER" id="PTHR32060:SF30">
    <property type="entry name" value="CARBOXY-TERMINAL PROCESSING PROTEASE CTPA"/>
    <property type="match status" value="1"/>
</dbReference>
<reference evidence="7 8" key="1">
    <citation type="submission" date="2022-06" db="EMBL/GenBank/DDBJ databases">
        <title>A taxonomic note on the genus Prevotella: Description of four novel genera and emended description of the genera Hallella and Xylanibacter.</title>
        <authorList>
            <person name="Hitch T.C.A."/>
        </authorList>
    </citation>
    <scope>NUCLEOTIDE SEQUENCE [LARGE SCALE GENOMIC DNA]</scope>
    <source>
        <strain evidence="7 8">DSM 100619</strain>
    </source>
</reference>
<dbReference type="SMART" id="SM00245">
    <property type="entry name" value="TSPc"/>
    <property type="match status" value="1"/>
</dbReference>
<keyword evidence="3 5" id="KW-0378">Hydrolase</keyword>
<sequence length="529" mass="59401">MFDKKKVVVLATFLSCAITLSAQFRIHLEQGSPLSKLSAAELAIDNLYVDSVDENKLVEDAIVGMLDKLDPHSAYSTPSETKELNEPLNGDFDGIGVQFNMMNDTLVVIQPVVNGPSEKVGIVAGDRIIAVNDTAIAGVKMARDKIMKRLRGPKGTKVNLTVVRRGAPQKLHFTVTRDRIPLKTVDASYMIRPGIGYIRLESFGINSPEEISQSIDSLQKKGMKNLIFDLQENGGGYLQSAVEIAQQFLPDHDLIVYTQGRRSPRQEFRSNGKGKMLKGKIVVLVDELSASAAEIVTGALQDQDRAIVVGRRSFGKGLVQRPIPFPDGSMIRLTVAHYYTPSGRCIQKPYKNGDMKDYEMDLDQRYKHGEFTNRDSIHFDPSQKYYTLRKHRLVYGGGGIMPDYFVPLDTLQYTTFHRKLLAGNSIYTQTLSYIDNHRKELKRKFPIFEDFRKNFVIPQDLIDSIVADGAKQKIKPKNADELQKTVPTLSAQVKALIARDLWDMNEYFEITNESNHTVQKALQLLSGKD</sequence>
<keyword evidence="2 5" id="KW-0645">Protease</keyword>
<evidence type="ECO:0000256" key="2">
    <source>
        <dbReference type="ARBA" id="ARBA00022670"/>
    </source>
</evidence>
<dbReference type="Proteomes" id="UP001204015">
    <property type="component" value="Unassembled WGS sequence"/>
</dbReference>
<comment type="caution">
    <text evidence="7">The sequence shown here is derived from an EMBL/GenBank/DDBJ whole genome shotgun (WGS) entry which is preliminary data.</text>
</comment>
<dbReference type="Pfam" id="PF22694">
    <property type="entry name" value="CtpB_N-like"/>
    <property type="match status" value="1"/>
</dbReference>
<dbReference type="InterPro" id="IPR005151">
    <property type="entry name" value="Tail-specific_protease"/>
</dbReference>
<keyword evidence="4 5" id="KW-0720">Serine protease</keyword>
<dbReference type="Gene3D" id="2.30.42.10">
    <property type="match status" value="1"/>
</dbReference>
<feature type="domain" description="PDZ" evidence="6">
    <location>
        <begin position="81"/>
        <end position="166"/>
    </location>
</feature>
<comment type="similarity">
    <text evidence="1 5">Belongs to the peptidase S41A family.</text>
</comment>
<evidence type="ECO:0000256" key="4">
    <source>
        <dbReference type="ARBA" id="ARBA00022825"/>
    </source>
</evidence>
<dbReference type="Gene3D" id="3.30.750.44">
    <property type="match status" value="1"/>
</dbReference>
<dbReference type="PROSITE" id="PS50106">
    <property type="entry name" value="PDZ"/>
    <property type="match status" value="1"/>
</dbReference>
<evidence type="ECO:0000313" key="7">
    <source>
        <dbReference type="EMBL" id="MCO6024755.1"/>
    </source>
</evidence>
<protein>
    <submittedName>
        <fullName evidence="7">S41 family peptidase</fullName>
    </submittedName>
</protein>
<organism evidence="7 8">
    <name type="scientific">Segatella cerevisiae</name>
    <dbReference type="NCBI Taxonomy" id="2053716"/>
    <lineage>
        <taxon>Bacteria</taxon>
        <taxon>Pseudomonadati</taxon>
        <taxon>Bacteroidota</taxon>
        <taxon>Bacteroidia</taxon>
        <taxon>Bacteroidales</taxon>
        <taxon>Prevotellaceae</taxon>
        <taxon>Segatella</taxon>
    </lineage>
</organism>
<dbReference type="SUPFAM" id="SSF52096">
    <property type="entry name" value="ClpP/crotonase"/>
    <property type="match status" value="1"/>
</dbReference>
<dbReference type="Gene3D" id="3.90.226.10">
    <property type="entry name" value="2-enoyl-CoA Hydratase, Chain A, domain 1"/>
    <property type="match status" value="1"/>
</dbReference>
<dbReference type="InterPro" id="IPR055210">
    <property type="entry name" value="CtpA/B_N"/>
</dbReference>
<evidence type="ECO:0000259" key="6">
    <source>
        <dbReference type="PROSITE" id="PS50106"/>
    </source>
</evidence>
<dbReference type="InterPro" id="IPR004447">
    <property type="entry name" value="Peptidase_S41A"/>
</dbReference>
<accession>A0ABT1BVM4</accession>
<dbReference type="EMBL" id="JAMXLY010000006">
    <property type="protein sequence ID" value="MCO6024755.1"/>
    <property type="molecule type" value="Genomic_DNA"/>
</dbReference>
<evidence type="ECO:0000256" key="3">
    <source>
        <dbReference type="ARBA" id="ARBA00022801"/>
    </source>
</evidence>